<dbReference type="GO" id="GO:0016020">
    <property type="term" value="C:membrane"/>
    <property type="evidence" value="ECO:0007669"/>
    <property type="project" value="UniProtKB-SubCell"/>
</dbReference>
<keyword evidence="4 5" id="KW-0472">Membrane</keyword>
<keyword evidence="3 5" id="KW-1133">Transmembrane helix</keyword>
<evidence type="ECO:0000256" key="2">
    <source>
        <dbReference type="ARBA" id="ARBA00022692"/>
    </source>
</evidence>
<evidence type="ECO:0000259" key="6">
    <source>
        <dbReference type="Pfam" id="PF06271"/>
    </source>
</evidence>
<evidence type="ECO:0000256" key="5">
    <source>
        <dbReference type="SAM" id="Phobius"/>
    </source>
</evidence>
<dbReference type="Pfam" id="PF06271">
    <property type="entry name" value="RDD"/>
    <property type="match status" value="1"/>
</dbReference>
<evidence type="ECO:0000256" key="1">
    <source>
        <dbReference type="ARBA" id="ARBA00004141"/>
    </source>
</evidence>
<evidence type="ECO:0000256" key="3">
    <source>
        <dbReference type="ARBA" id="ARBA00022989"/>
    </source>
</evidence>
<feature type="transmembrane region" description="Helical" evidence="5">
    <location>
        <begin position="107"/>
        <end position="128"/>
    </location>
</feature>
<dbReference type="PANTHER" id="PTHR38480">
    <property type="entry name" value="SLR0254 PROTEIN"/>
    <property type="match status" value="1"/>
</dbReference>
<evidence type="ECO:0000256" key="4">
    <source>
        <dbReference type="ARBA" id="ARBA00023136"/>
    </source>
</evidence>
<evidence type="ECO:0000313" key="7">
    <source>
        <dbReference type="EMBL" id="AKF17185.1"/>
    </source>
</evidence>
<dbReference type="InterPro" id="IPR010432">
    <property type="entry name" value="RDD"/>
</dbReference>
<sequence>MAQTSIITGQYVSIHLTAATVLQRFCAWLIDILLLGFVWSMGLGIIAMLTLNFRTLAIVSIIIFSILIASYPLVAEAYFNGQTLGKKIVGIRVMCLDGTTPSLGAYFLRWLLLLLDYSMALGLTFIVFTRNSQRIGDLAAGTTVVRISRDRSALYPYRFNFADLNYRPIYQQATNLSMKQIQVITRVLYQVHDDSRQQKLLQLAEKTRRVLDISVPPGTIAEVFLINVYNDYHYFMSHPL</sequence>
<dbReference type="PANTHER" id="PTHR38480:SF1">
    <property type="entry name" value="SLR0254 PROTEIN"/>
    <property type="match status" value="1"/>
</dbReference>
<comment type="subcellular location">
    <subcellularLocation>
        <location evidence="1">Membrane</location>
        <topology evidence="1">Multi-pass membrane protein</topology>
    </subcellularLocation>
</comment>
<reference evidence="7" key="1">
    <citation type="journal article" date="2015" name="Appl. Microbiol. Biotechnol.">
        <title>Improved ethanol production from biomass by a rumen metagenomic DNA fragment expressed in Escherichia coli MS04 during fermentation.</title>
        <authorList>
            <person name="Loaces I."/>
            <person name="Amarelle V."/>
            <person name="Munoz-Gutierrez I."/>
            <person name="Fabiano E."/>
            <person name="Martinez A."/>
            <person name="Noya F."/>
        </authorList>
    </citation>
    <scope>NUCLEOTIDE SEQUENCE</scope>
</reference>
<keyword evidence="2 5" id="KW-0812">Transmembrane</keyword>
<feature type="transmembrane region" description="Helical" evidence="5">
    <location>
        <begin position="56"/>
        <end position="74"/>
    </location>
</feature>
<proteinExistence type="predicted"/>
<dbReference type="EMBL" id="KP843855">
    <property type="protein sequence ID" value="AKF17185.1"/>
    <property type="molecule type" value="Genomic_DNA"/>
</dbReference>
<feature type="transmembrane region" description="Helical" evidence="5">
    <location>
        <begin position="27"/>
        <end position="49"/>
    </location>
</feature>
<accession>A0A0F6YRX2</accession>
<protein>
    <submittedName>
        <fullName evidence="7">RDD family protein</fullName>
    </submittedName>
</protein>
<feature type="domain" description="RDD" evidence="6">
    <location>
        <begin position="19"/>
        <end position="141"/>
    </location>
</feature>
<name>A0A0F6YRX2_9BACT</name>
<dbReference type="AlphaFoldDB" id="A0A0F6YRX2"/>
<organism evidence="7">
    <name type="scientific">uncultured bacterium Csd4</name>
    <dbReference type="NCBI Taxonomy" id="1637487"/>
    <lineage>
        <taxon>Bacteria</taxon>
        <taxon>environmental samples</taxon>
    </lineage>
</organism>